<feature type="compositionally biased region" description="Polar residues" evidence="11">
    <location>
        <begin position="1"/>
        <end position="17"/>
    </location>
</feature>
<dbReference type="PROSITE" id="PS50850">
    <property type="entry name" value="MFS"/>
    <property type="match status" value="1"/>
</dbReference>
<keyword evidence="4" id="KW-1003">Cell membrane</keyword>
<feature type="transmembrane region" description="Helical" evidence="12">
    <location>
        <begin position="290"/>
        <end position="312"/>
    </location>
</feature>
<evidence type="ECO:0000256" key="11">
    <source>
        <dbReference type="SAM" id="MobiDB-lite"/>
    </source>
</evidence>
<dbReference type="PANTHER" id="PTHR43045:SF1">
    <property type="entry name" value="SHIKIMATE TRANSPORTER"/>
    <property type="match status" value="1"/>
</dbReference>
<feature type="transmembrane region" description="Helical" evidence="12">
    <location>
        <begin position="200"/>
        <end position="220"/>
    </location>
</feature>
<feature type="transmembrane region" description="Helical" evidence="12">
    <location>
        <begin position="413"/>
        <end position="434"/>
    </location>
</feature>
<keyword evidence="3" id="KW-0813">Transport</keyword>
<keyword evidence="5 12" id="KW-0812">Transmembrane</keyword>
<keyword evidence="6" id="KW-0769">Symport</keyword>
<evidence type="ECO:0000256" key="7">
    <source>
        <dbReference type="ARBA" id="ARBA00022989"/>
    </source>
</evidence>
<comment type="similarity">
    <text evidence="2">Belongs to the major facilitator superfamily. Metabolite:H+ Symporter (MHS) family (TC 2.A.1.6) family.</text>
</comment>
<dbReference type="GO" id="GO:0005886">
    <property type="term" value="C:plasma membrane"/>
    <property type="evidence" value="ECO:0007669"/>
    <property type="project" value="UniProtKB-SubCell"/>
</dbReference>
<keyword evidence="8 12" id="KW-0472">Membrane</keyword>
<feature type="transmembrane region" description="Helical" evidence="12">
    <location>
        <begin position="66"/>
        <end position="90"/>
    </location>
</feature>
<protein>
    <recommendedName>
        <fullName evidence="10">Putative proline/betaine transporter</fullName>
    </recommendedName>
</protein>
<accession>A0A076ECU1</accession>
<evidence type="ECO:0000256" key="9">
    <source>
        <dbReference type="ARBA" id="ARBA00037295"/>
    </source>
</evidence>
<name>A0A076ECU1_RHOOP</name>
<evidence type="ECO:0000256" key="10">
    <source>
        <dbReference type="ARBA" id="ARBA00039918"/>
    </source>
</evidence>
<evidence type="ECO:0000259" key="13">
    <source>
        <dbReference type="PROSITE" id="PS50850"/>
    </source>
</evidence>
<evidence type="ECO:0000313" key="14">
    <source>
        <dbReference type="EMBL" id="AII03421.1"/>
    </source>
</evidence>
<gene>
    <name evidence="14" type="ORF">EP51_01780</name>
</gene>
<sequence>MSVDASTDPPQSQTTSAPAVDPAMRRRAMVSSVLGSCIEWYDFYVYGVAAAIVLNGQFFPNVDPFMGILLSFSTYAIGFAARPIGGVIFAHFGDRIGRKKMLMMTLGLMGFGTFMIGCLPNFAAIGIAAPIILVLLRIVQGLGVGGEWGGAALMATEYAPAKRRGFFGSWPQIGVPAGTLLANGAFFLVVGLLPDEAFEAWGWRIPFLSSLALIALSFYIRSKVAESPVFEEIKAKGEIEKLPVVKVIKTRPLTIARVIMMRFAENANYYIYTTFLLAYGPAILVGKNDILLATMIMAGLGLFTIPFWGWISDRWGRRYTVLAGAVTMALMAFPFFWGVQTGDFLIVLLVLILTCNVGRDLCYSVEPAYFTELFEPKLRYSGASVGPQVAAVLAGGFAPLIATALIGPNFDRYWLVAVYMVLTSIITIVGALWSPETAPLVRLRRGLSEEHDPTTGR</sequence>
<reference evidence="14 15" key="1">
    <citation type="submission" date="2014-07" db="EMBL/GenBank/DDBJ databases">
        <title>Genome Sequence of Rhodococcus opacus Strain R7, a Biodegrader of Mono- and Polycyclic Aromatic Hydrocarbons.</title>
        <authorList>
            <person name="Di Gennaro P."/>
            <person name="Zampolli J."/>
            <person name="Presti I."/>
            <person name="Cappelletti M."/>
            <person name="D'Ursi P."/>
            <person name="Orro A."/>
            <person name="Mezzelani A."/>
            <person name="Milanesi L."/>
        </authorList>
    </citation>
    <scope>NUCLEOTIDE SEQUENCE [LARGE SCALE GENOMIC DNA]</scope>
    <source>
        <strain evidence="14 15">R7</strain>
    </source>
</reference>
<evidence type="ECO:0000313" key="15">
    <source>
        <dbReference type="Proteomes" id="UP000028488"/>
    </source>
</evidence>
<dbReference type="RefSeq" id="WP_037231731.1">
    <property type="nucleotide sequence ID" value="NZ_CP008947.1"/>
</dbReference>
<feature type="transmembrane region" description="Helical" evidence="12">
    <location>
        <begin position="173"/>
        <end position="194"/>
    </location>
</feature>
<organism evidence="14 15">
    <name type="scientific">Rhodococcus opacus</name>
    <name type="common">Nocardia opaca</name>
    <dbReference type="NCBI Taxonomy" id="37919"/>
    <lineage>
        <taxon>Bacteria</taxon>
        <taxon>Bacillati</taxon>
        <taxon>Actinomycetota</taxon>
        <taxon>Actinomycetes</taxon>
        <taxon>Mycobacteriales</taxon>
        <taxon>Nocardiaceae</taxon>
        <taxon>Rhodococcus</taxon>
    </lineage>
</organism>
<dbReference type="AlphaFoldDB" id="A0A076ECU1"/>
<comment type="subcellular location">
    <subcellularLocation>
        <location evidence="1">Cell membrane</location>
        <topology evidence="1">Multi-pass membrane protein</topology>
    </subcellularLocation>
</comment>
<evidence type="ECO:0000256" key="1">
    <source>
        <dbReference type="ARBA" id="ARBA00004651"/>
    </source>
</evidence>
<dbReference type="Proteomes" id="UP000028488">
    <property type="component" value="Chromosome"/>
</dbReference>
<feature type="transmembrane region" description="Helical" evidence="12">
    <location>
        <begin position="319"/>
        <end position="338"/>
    </location>
</feature>
<feature type="transmembrane region" description="Helical" evidence="12">
    <location>
        <begin position="33"/>
        <end position="54"/>
    </location>
</feature>
<feature type="transmembrane region" description="Helical" evidence="12">
    <location>
        <begin position="383"/>
        <end position="407"/>
    </location>
</feature>
<evidence type="ECO:0000256" key="5">
    <source>
        <dbReference type="ARBA" id="ARBA00022692"/>
    </source>
</evidence>
<keyword evidence="7 12" id="KW-1133">Transmembrane helix</keyword>
<dbReference type="SUPFAM" id="SSF103473">
    <property type="entry name" value="MFS general substrate transporter"/>
    <property type="match status" value="1"/>
</dbReference>
<feature type="region of interest" description="Disordered" evidence="11">
    <location>
        <begin position="1"/>
        <end position="20"/>
    </location>
</feature>
<evidence type="ECO:0000256" key="2">
    <source>
        <dbReference type="ARBA" id="ARBA00008240"/>
    </source>
</evidence>
<evidence type="ECO:0000256" key="6">
    <source>
        <dbReference type="ARBA" id="ARBA00022847"/>
    </source>
</evidence>
<dbReference type="Pfam" id="PF07690">
    <property type="entry name" value="MFS_1"/>
    <property type="match status" value="1"/>
</dbReference>
<evidence type="ECO:0000256" key="8">
    <source>
        <dbReference type="ARBA" id="ARBA00023136"/>
    </source>
</evidence>
<feature type="transmembrane region" description="Helical" evidence="12">
    <location>
        <begin position="102"/>
        <end position="125"/>
    </location>
</feature>
<dbReference type="GO" id="GO:0015293">
    <property type="term" value="F:symporter activity"/>
    <property type="evidence" value="ECO:0007669"/>
    <property type="project" value="UniProtKB-KW"/>
</dbReference>
<dbReference type="FunFam" id="1.20.1250.20:FF:000001">
    <property type="entry name" value="Dicarboxylate MFS transporter"/>
    <property type="match status" value="1"/>
</dbReference>
<dbReference type="InterPro" id="IPR036259">
    <property type="entry name" value="MFS_trans_sf"/>
</dbReference>
<feature type="domain" description="Major facilitator superfamily (MFS) profile" evidence="13">
    <location>
        <begin position="28"/>
        <end position="438"/>
    </location>
</feature>
<dbReference type="CDD" id="cd17369">
    <property type="entry name" value="MFS_ShiA_like"/>
    <property type="match status" value="1"/>
</dbReference>
<dbReference type="InterPro" id="IPR020846">
    <property type="entry name" value="MFS_dom"/>
</dbReference>
<dbReference type="EMBL" id="CP008947">
    <property type="protein sequence ID" value="AII03421.1"/>
    <property type="molecule type" value="Genomic_DNA"/>
</dbReference>
<comment type="function">
    <text evidence="9">May be a proton symporter involved in the uptake of osmolytes such as proline and glycine betaine.</text>
</comment>
<feature type="transmembrane region" description="Helical" evidence="12">
    <location>
        <begin position="131"/>
        <end position="153"/>
    </location>
</feature>
<dbReference type="Gene3D" id="1.20.1250.20">
    <property type="entry name" value="MFS general substrate transporter like domains"/>
    <property type="match status" value="2"/>
</dbReference>
<evidence type="ECO:0000256" key="12">
    <source>
        <dbReference type="SAM" id="Phobius"/>
    </source>
</evidence>
<feature type="transmembrane region" description="Helical" evidence="12">
    <location>
        <begin position="267"/>
        <end position="284"/>
    </location>
</feature>
<evidence type="ECO:0000256" key="4">
    <source>
        <dbReference type="ARBA" id="ARBA00022475"/>
    </source>
</evidence>
<dbReference type="InterPro" id="IPR011701">
    <property type="entry name" value="MFS"/>
</dbReference>
<dbReference type="PANTHER" id="PTHR43045">
    <property type="entry name" value="SHIKIMATE TRANSPORTER"/>
    <property type="match status" value="1"/>
</dbReference>
<proteinExistence type="inferred from homology"/>
<evidence type="ECO:0000256" key="3">
    <source>
        <dbReference type="ARBA" id="ARBA00022448"/>
    </source>
</evidence>
<dbReference type="eggNOG" id="COG0477">
    <property type="taxonomic scope" value="Bacteria"/>
</dbReference>